<sequence>MRCTIYEKYPDYLFVKRHLRAMCFHFKCQPTFKEMYKDFMKEQAFDWRTEAYAIHFTYPDPEELTDEKKCRGGEGKFADICTHIFKYEQKKQVNCKMFFATKMTRYIFLAEFYSRCID</sequence>
<accession>A0A9D4C7Q7</accession>
<reference evidence="1" key="2">
    <citation type="submission" date="2020-11" db="EMBL/GenBank/DDBJ databases">
        <authorList>
            <person name="McCartney M.A."/>
            <person name="Auch B."/>
            <person name="Kono T."/>
            <person name="Mallez S."/>
            <person name="Becker A."/>
            <person name="Gohl D.M."/>
            <person name="Silverstein K.A.T."/>
            <person name="Koren S."/>
            <person name="Bechman K.B."/>
            <person name="Herman A."/>
            <person name="Abrahante J.E."/>
            <person name="Garbe J."/>
        </authorList>
    </citation>
    <scope>NUCLEOTIDE SEQUENCE</scope>
    <source>
        <strain evidence="1">Duluth1</strain>
        <tissue evidence="1">Whole animal</tissue>
    </source>
</reference>
<evidence type="ECO:0000313" key="1">
    <source>
        <dbReference type="EMBL" id="KAH3718780.1"/>
    </source>
</evidence>
<proteinExistence type="predicted"/>
<reference evidence="1" key="1">
    <citation type="journal article" date="2019" name="bioRxiv">
        <title>The Genome of the Zebra Mussel, Dreissena polymorpha: A Resource for Invasive Species Research.</title>
        <authorList>
            <person name="McCartney M.A."/>
            <person name="Auch B."/>
            <person name="Kono T."/>
            <person name="Mallez S."/>
            <person name="Zhang Y."/>
            <person name="Obille A."/>
            <person name="Becker A."/>
            <person name="Abrahante J.E."/>
            <person name="Garbe J."/>
            <person name="Badalamenti J.P."/>
            <person name="Herman A."/>
            <person name="Mangelson H."/>
            <person name="Liachko I."/>
            <person name="Sullivan S."/>
            <person name="Sone E.D."/>
            <person name="Koren S."/>
            <person name="Silverstein K.A.T."/>
            <person name="Beckman K.B."/>
            <person name="Gohl D.M."/>
        </authorList>
    </citation>
    <scope>NUCLEOTIDE SEQUENCE</scope>
    <source>
        <strain evidence="1">Duluth1</strain>
        <tissue evidence="1">Whole animal</tissue>
    </source>
</reference>
<protein>
    <submittedName>
        <fullName evidence="1">Uncharacterized protein</fullName>
    </submittedName>
</protein>
<organism evidence="1 2">
    <name type="scientific">Dreissena polymorpha</name>
    <name type="common">Zebra mussel</name>
    <name type="synonym">Mytilus polymorpha</name>
    <dbReference type="NCBI Taxonomy" id="45954"/>
    <lineage>
        <taxon>Eukaryota</taxon>
        <taxon>Metazoa</taxon>
        <taxon>Spiralia</taxon>
        <taxon>Lophotrochozoa</taxon>
        <taxon>Mollusca</taxon>
        <taxon>Bivalvia</taxon>
        <taxon>Autobranchia</taxon>
        <taxon>Heteroconchia</taxon>
        <taxon>Euheterodonta</taxon>
        <taxon>Imparidentia</taxon>
        <taxon>Neoheterodontei</taxon>
        <taxon>Myida</taxon>
        <taxon>Dreissenoidea</taxon>
        <taxon>Dreissenidae</taxon>
        <taxon>Dreissena</taxon>
    </lineage>
</organism>
<dbReference type="EMBL" id="JAIWYP010000013">
    <property type="protein sequence ID" value="KAH3718780.1"/>
    <property type="molecule type" value="Genomic_DNA"/>
</dbReference>
<name>A0A9D4C7Q7_DREPO</name>
<gene>
    <name evidence="1" type="ORF">DPMN_061587</name>
</gene>
<dbReference type="AlphaFoldDB" id="A0A9D4C7Q7"/>
<keyword evidence="2" id="KW-1185">Reference proteome</keyword>
<evidence type="ECO:0000313" key="2">
    <source>
        <dbReference type="Proteomes" id="UP000828390"/>
    </source>
</evidence>
<comment type="caution">
    <text evidence="1">The sequence shown here is derived from an EMBL/GenBank/DDBJ whole genome shotgun (WGS) entry which is preliminary data.</text>
</comment>
<dbReference type="Proteomes" id="UP000828390">
    <property type="component" value="Unassembled WGS sequence"/>
</dbReference>